<dbReference type="EMBL" id="JABAYA010000087">
    <property type="protein sequence ID" value="KAF7725952.1"/>
    <property type="molecule type" value="Genomic_DNA"/>
</dbReference>
<dbReference type="AlphaFoldDB" id="A0A8H7ET48"/>
<dbReference type="OrthoDB" id="420519at2759"/>
<sequence length="110" mass="12784">MERSANLAREVYSTLRNSFMLDRGARSAYARMEQESENEEEEINSLFYSVQQHDIGDESIPLTNSHDYSDRSQLLFDREEDLDNERMDLSNEAASALRHSDYEESPVSQL</sequence>
<dbReference type="Proteomes" id="UP000605846">
    <property type="component" value="Unassembled WGS sequence"/>
</dbReference>
<organism evidence="2 3">
    <name type="scientific">Apophysomyces ossiformis</name>
    <dbReference type="NCBI Taxonomy" id="679940"/>
    <lineage>
        <taxon>Eukaryota</taxon>
        <taxon>Fungi</taxon>
        <taxon>Fungi incertae sedis</taxon>
        <taxon>Mucoromycota</taxon>
        <taxon>Mucoromycotina</taxon>
        <taxon>Mucoromycetes</taxon>
        <taxon>Mucorales</taxon>
        <taxon>Mucorineae</taxon>
        <taxon>Mucoraceae</taxon>
        <taxon>Apophysomyces</taxon>
    </lineage>
</organism>
<feature type="region of interest" description="Disordered" evidence="1">
    <location>
        <begin position="82"/>
        <end position="110"/>
    </location>
</feature>
<gene>
    <name evidence="2" type="ORF">EC973_009189</name>
</gene>
<accession>A0A8H7ET48</accession>
<reference evidence="2" key="1">
    <citation type="submission" date="2020-01" db="EMBL/GenBank/DDBJ databases">
        <title>Genome Sequencing of Three Apophysomyces-Like Fungal Strains Confirms a Novel Fungal Genus in the Mucoromycota with divergent Burkholderia-like Endosymbiotic Bacteria.</title>
        <authorList>
            <person name="Stajich J.E."/>
            <person name="Macias A.M."/>
            <person name="Carter-House D."/>
            <person name="Lovett B."/>
            <person name="Kasson L.R."/>
            <person name="Berry K."/>
            <person name="Grigoriev I."/>
            <person name="Chang Y."/>
            <person name="Spatafora J."/>
            <person name="Kasson M.T."/>
        </authorList>
    </citation>
    <scope>NUCLEOTIDE SEQUENCE</scope>
    <source>
        <strain evidence="2">NRRL A-21654</strain>
    </source>
</reference>
<comment type="caution">
    <text evidence="2">The sequence shown here is derived from an EMBL/GenBank/DDBJ whole genome shotgun (WGS) entry which is preliminary data.</text>
</comment>
<evidence type="ECO:0000313" key="3">
    <source>
        <dbReference type="Proteomes" id="UP000605846"/>
    </source>
</evidence>
<keyword evidence="3" id="KW-1185">Reference proteome</keyword>
<evidence type="ECO:0000313" key="2">
    <source>
        <dbReference type="EMBL" id="KAF7725952.1"/>
    </source>
</evidence>
<proteinExistence type="predicted"/>
<name>A0A8H7ET48_9FUNG</name>
<evidence type="ECO:0000256" key="1">
    <source>
        <dbReference type="SAM" id="MobiDB-lite"/>
    </source>
</evidence>
<protein>
    <submittedName>
        <fullName evidence="2">Uncharacterized protein</fullName>
    </submittedName>
</protein>